<name>A0AAD6MPY3_9EURO</name>
<feature type="region of interest" description="Disordered" evidence="2">
    <location>
        <begin position="571"/>
        <end position="611"/>
    </location>
</feature>
<organism evidence="3 4">
    <name type="scientific">Penicillium malachiteum</name>
    <dbReference type="NCBI Taxonomy" id="1324776"/>
    <lineage>
        <taxon>Eukaryota</taxon>
        <taxon>Fungi</taxon>
        <taxon>Dikarya</taxon>
        <taxon>Ascomycota</taxon>
        <taxon>Pezizomycotina</taxon>
        <taxon>Eurotiomycetes</taxon>
        <taxon>Eurotiomycetidae</taxon>
        <taxon>Eurotiales</taxon>
        <taxon>Aspergillaceae</taxon>
        <taxon>Penicillium</taxon>
    </lineage>
</organism>
<evidence type="ECO:0000313" key="4">
    <source>
        <dbReference type="Proteomes" id="UP001215712"/>
    </source>
</evidence>
<feature type="compositionally biased region" description="Basic and acidic residues" evidence="2">
    <location>
        <begin position="1"/>
        <end position="13"/>
    </location>
</feature>
<evidence type="ECO:0000256" key="2">
    <source>
        <dbReference type="SAM" id="MobiDB-lite"/>
    </source>
</evidence>
<evidence type="ECO:0000256" key="1">
    <source>
        <dbReference type="ARBA" id="ARBA00010954"/>
    </source>
</evidence>
<feature type="compositionally biased region" description="Low complexity" evidence="2">
    <location>
        <begin position="579"/>
        <end position="610"/>
    </location>
</feature>
<evidence type="ECO:0008006" key="5">
    <source>
        <dbReference type="Google" id="ProtNLM"/>
    </source>
</evidence>
<dbReference type="GO" id="GO:0010737">
    <property type="term" value="P:protein kinase A signaling"/>
    <property type="evidence" value="ECO:0007669"/>
    <property type="project" value="TreeGrafter"/>
</dbReference>
<proteinExistence type="inferred from homology"/>
<dbReference type="PANTHER" id="PTHR12832:SF11">
    <property type="entry name" value="LD23868P"/>
    <property type="match status" value="1"/>
</dbReference>
<gene>
    <name evidence="3" type="ORF">N7493_012095</name>
</gene>
<feature type="region of interest" description="Disordered" evidence="2">
    <location>
        <begin position="1"/>
        <end position="88"/>
    </location>
</feature>
<dbReference type="AlphaFoldDB" id="A0AAD6MPY3"/>
<reference evidence="3" key="1">
    <citation type="journal article" date="2023" name="IMA Fungus">
        <title>Comparative genomic study of the Penicillium genus elucidates a diverse pangenome and 15 lateral gene transfer events.</title>
        <authorList>
            <person name="Petersen C."/>
            <person name="Sorensen T."/>
            <person name="Nielsen M.R."/>
            <person name="Sondergaard T.E."/>
            <person name="Sorensen J.L."/>
            <person name="Fitzpatrick D.A."/>
            <person name="Frisvad J.C."/>
            <person name="Nielsen K.L."/>
        </authorList>
    </citation>
    <scope>NUCLEOTIDE SEQUENCE</scope>
    <source>
        <strain evidence="3">IBT 17514</strain>
    </source>
</reference>
<protein>
    <recommendedName>
        <fullName evidence="5">cAMP-mediated signaling protein Sok1</fullName>
    </recommendedName>
</protein>
<dbReference type="Pfam" id="PF05794">
    <property type="entry name" value="Tcp11"/>
    <property type="match status" value="1"/>
</dbReference>
<keyword evidence="4" id="KW-1185">Reference proteome</keyword>
<evidence type="ECO:0000313" key="3">
    <source>
        <dbReference type="EMBL" id="KAJ5699187.1"/>
    </source>
</evidence>
<feature type="compositionally biased region" description="Basic and acidic residues" evidence="2">
    <location>
        <begin position="31"/>
        <end position="45"/>
    </location>
</feature>
<dbReference type="InterPro" id="IPR008862">
    <property type="entry name" value="Tcp11"/>
</dbReference>
<dbReference type="EMBL" id="JAQJAN010000025">
    <property type="protein sequence ID" value="KAJ5699187.1"/>
    <property type="molecule type" value="Genomic_DNA"/>
</dbReference>
<comment type="caution">
    <text evidence="3">The sequence shown here is derived from an EMBL/GenBank/DDBJ whole genome shotgun (WGS) entry which is preliminary data.</text>
</comment>
<accession>A0AAD6MPY3</accession>
<sequence>MDLQGTKEARTQEEGADGPLDAYGAGGGRSNDYHKNERRDSHSHDNPSNVHPLRRRQSPFTYPPGTRPSAASGSTAPPRREPSPSPQAVVIPEALGLSSRDQRILFKARRNPPVTKKTLSELDLPCIMSNINLRMDANFDRDLHFKPDLDGEKGKRKRKEATDYWGSMATEIGIYAYHAATSGDAEDQAQGTSQRTFEPRLPTMFETLQEVIKTLVPERDHPSVMQNLEVPLLMQQIRKGVLDMVALATWMAALLKTHCAPMRDEWADRMVEQITEGSQSQDPKEIVNGLQTLFAILEAMKLDVANHQIRTFRVLLIEDTVPFLQEYFEGKISRGNFHVESARLWYLAARDRAQEEDEQRSPTTASQSDDGLKPLEALFRGIADQLLQFTPPDEFPETFLFDSDRLWQLRSTIQNLINLEIAWYIFESYVHKRSRYLSARVETYSTFCTRIWSLMEDGMDAEGQPISGIDEDGPEYRGGARWIQNMRSIALEIARFACAACCLDSVVADEVITPIEAALEWHLSNETDLFHYFQNAMREKILTATLSSACKYLPLSPLAICESQRTTPSATNTGPLIPAASSNSNSNSNTSSSTISGTGNGTATTSQSSAPQQYDIERIGMRLAHLGILHWRVWAPLLYMRDKIADMDSEPVAFV</sequence>
<dbReference type="Proteomes" id="UP001215712">
    <property type="component" value="Unassembled WGS sequence"/>
</dbReference>
<dbReference type="PANTHER" id="PTHR12832">
    <property type="entry name" value="TESTIS-SPECIFIC PROTEIN PBS13 T-COMPLEX 11"/>
    <property type="match status" value="1"/>
</dbReference>
<comment type="similarity">
    <text evidence="1">Belongs to the TCP11 family.</text>
</comment>
<reference evidence="3" key="2">
    <citation type="submission" date="2023-01" db="EMBL/GenBank/DDBJ databases">
        <authorList>
            <person name="Petersen C."/>
        </authorList>
    </citation>
    <scope>NUCLEOTIDE SEQUENCE</scope>
    <source>
        <strain evidence="3">IBT 17514</strain>
    </source>
</reference>